<dbReference type="Proteomes" id="UP000619536">
    <property type="component" value="Unassembled WGS sequence"/>
</dbReference>
<evidence type="ECO:0000313" key="2">
    <source>
        <dbReference type="EMBL" id="GGI15362.1"/>
    </source>
</evidence>
<proteinExistence type="predicted"/>
<feature type="compositionally biased region" description="Polar residues" evidence="1">
    <location>
        <begin position="203"/>
        <end position="212"/>
    </location>
</feature>
<sequence length="351" mass="40626">MTLTDERFAKLNVKFWQNQKAHELSKQNPHALNIWTFALAYCSDNYTDGIFTDFIVKQFLGAEEKDIEALLEANFIELLDTGKYKIHDFEQYQISVNDAQDIRSKFVEAGRRGAMKRWGKKHKDVSHSETEKTESDSELDSCDSLHDSPHVAPNNPYIADKDKDKEIDKDIDIKKENIKRKKSETEKSEPNPQSEPTPEISHTELTPTQDSEPSAELTAYPKHNPQQFADLTTRLKAIYPVARFDLETSHNQNLLEAYWFKVEQHAHKAGAVDPFSWLVSQTLDYVNATEPKYVKRFSKYFMEEIYCQDWHNAERPMSRSEANLKHNLAYIRHLAELEAQGINPFAKEATV</sequence>
<name>A0A8J3AR24_9BIFI</name>
<evidence type="ECO:0000256" key="1">
    <source>
        <dbReference type="SAM" id="MobiDB-lite"/>
    </source>
</evidence>
<gene>
    <name evidence="2" type="ORF">GCM10007377_15520</name>
</gene>
<comment type="caution">
    <text evidence="2">The sequence shown here is derived from an EMBL/GenBank/DDBJ whole genome shotgun (WGS) entry which is preliminary data.</text>
</comment>
<organism evidence="2 3">
    <name type="scientific">Galliscardovia ingluviei</name>
    <dbReference type="NCBI Taxonomy" id="1769422"/>
    <lineage>
        <taxon>Bacteria</taxon>
        <taxon>Bacillati</taxon>
        <taxon>Actinomycetota</taxon>
        <taxon>Actinomycetes</taxon>
        <taxon>Bifidobacteriales</taxon>
        <taxon>Bifidobacteriaceae</taxon>
        <taxon>Galliscardovia</taxon>
    </lineage>
</organism>
<accession>A0A8J3AR24</accession>
<dbReference type="EMBL" id="BMDH01000006">
    <property type="protein sequence ID" value="GGI15362.1"/>
    <property type="molecule type" value="Genomic_DNA"/>
</dbReference>
<feature type="region of interest" description="Disordered" evidence="1">
    <location>
        <begin position="117"/>
        <end position="220"/>
    </location>
</feature>
<dbReference type="AlphaFoldDB" id="A0A8J3AR24"/>
<feature type="compositionally biased region" description="Basic and acidic residues" evidence="1">
    <location>
        <begin position="125"/>
        <end position="135"/>
    </location>
</feature>
<reference evidence="2" key="2">
    <citation type="submission" date="2020-09" db="EMBL/GenBank/DDBJ databases">
        <authorList>
            <person name="Sun Q."/>
            <person name="Sedlacek I."/>
        </authorList>
    </citation>
    <scope>NUCLEOTIDE SEQUENCE</scope>
    <source>
        <strain evidence="2">CCM 8606</strain>
    </source>
</reference>
<dbReference type="RefSeq" id="WP_188355721.1">
    <property type="nucleotide sequence ID" value="NZ_BMDH01000006.1"/>
</dbReference>
<feature type="compositionally biased region" description="Basic and acidic residues" evidence="1">
    <location>
        <begin position="159"/>
        <end position="176"/>
    </location>
</feature>
<evidence type="ECO:0000313" key="3">
    <source>
        <dbReference type="Proteomes" id="UP000619536"/>
    </source>
</evidence>
<protein>
    <submittedName>
        <fullName evidence="2">Uncharacterized protein</fullName>
    </submittedName>
</protein>
<reference evidence="2" key="1">
    <citation type="journal article" date="2014" name="Int. J. Syst. Evol. Microbiol.">
        <title>Complete genome sequence of Corynebacterium casei LMG S-19264T (=DSM 44701T), isolated from a smear-ripened cheese.</title>
        <authorList>
            <consortium name="US DOE Joint Genome Institute (JGI-PGF)"/>
            <person name="Walter F."/>
            <person name="Albersmeier A."/>
            <person name="Kalinowski J."/>
            <person name="Ruckert C."/>
        </authorList>
    </citation>
    <scope>NUCLEOTIDE SEQUENCE</scope>
    <source>
        <strain evidence="2">CCM 8606</strain>
    </source>
</reference>
<keyword evidence="3" id="KW-1185">Reference proteome</keyword>